<evidence type="ECO:0000256" key="8">
    <source>
        <dbReference type="ARBA" id="ARBA00023133"/>
    </source>
</evidence>
<keyword evidence="5 11" id="KW-1133">Transmembrane helix</keyword>
<dbReference type="OrthoDB" id="9816428at2"/>
<evidence type="ECO:0000256" key="10">
    <source>
        <dbReference type="ARBA" id="ARBA00023157"/>
    </source>
</evidence>
<dbReference type="InterPro" id="IPR050450">
    <property type="entry name" value="COX15/CtaA_HemeA_synthase"/>
</dbReference>
<keyword evidence="10" id="KW-1015">Disulfide bond</keyword>
<evidence type="ECO:0000256" key="5">
    <source>
        <dbReference type="ARBA" id="ARBA00022989"/>
    </source>
</evidence>
<organism evidence="12 14">
    <name type="scientific">Alkalihalobacillus alcalophilus ATCC 27647 = CGMCC 1.3604</name>
    <dbReference type="NCBI Taxonomy" id="1218173"/>
    <lineage>
        <taxon>Bacteria</taxon>
        <taxon>Bacillati</taxon>
        <taxon>Bacillota</taxon>
        <taxon>Bacilli</taxon>
        <taxon>Bacillales</taxon>
        <taxon>Bacillaceae</taxon>
        <taxon>Alkalihalobacillus</taxon>
    </lineage>
</organism>
<evidence type="ECO:0000313" key="13">
    <source>
        <dbReference type="EMBL" id="THG90723.1"/>
    </source>
</evidence>
<dbReference type="AlphaFoldDB" id="A0A094WM75"/>
<evidence type="ECO:0000313" key="14">
    <source>
        <dbReference type="Proteomes" id="UP000002754"/>
    </source>
</evidence>
<dbReference type="GO" id="GO:0120547">
    <property type="term" value="F:heme A synthase activity"/>
    <property type="evidence" value="ECO:0007669"/>
    <property type="project" value="UniProtKB-EC"/>
</dbReference>
<feature type="transmembrane region" description="Helical" evidence="11">
    <location>
        <begin position="119"/>
        <end position="140"/>
    </location>
</feature>
<evidence type="ECO:0000313" key="12">
    <source>
        <dbReference type="EMBL" id="KGA98839.1"/>
    </source>
</evidence>
<evidence type="ECO:0000313" key="15">
    <source>
        <dbReference type="Proteomes" id="UP000297014"/>
    </source>
</evidence>
<feature type="transmembrane region" description="Helical" evidence="11">
    <location>
        <begin position="161"/>
        <end position="180"/>
    </location>
</feature>
<keyword evidence="9 11" id="KW-0472">Membrane</keyword>
<feature type="binding site" description="axial binding residue" evidence="11">
    <location>
        <position position="213"/>
    </location>
    <ligand>
        <name>heme</name>
        <dbReference type="ChEBI" id="CHEBI:30413"/>
    </ligand>
    <ligandPart>
        <name>Fe</name>
        <dbReference type="ChEBI" id="CHEBI:18248"/>
    </ligandPart>
</feature>
<dbReference type="GO" id="GO:0006784">
    <property type="term" value="P:heme A biosynthetic process"/>
    <property type="evidence" value="ECO:0007669"/>
    <property type="project" value="UniProtKB-UniRule"/>
</dbReference>
<keyword evidence="3 11" id="KW-0812">Transmembrane</keyword>
<comment type="catalytic activity">
    <reaction evidence="11">
        <text>Fe(II)-heme o + 2 A + H2O = Fe(II)-heme a + 2 AH2</text>
        <dbReference type="Rhea" id="RHEA:63388"/>
        <dbReference type="ChEBI" id="CHEBI:13193"/>
        <dbReference type="ChEBI" id="CHEBI:15377"/>
        <dbReference type="ChEBI" id="CHEBI:17499"/>
        <dbReference type="ChEBI" id="CHEBI:60530"/>
        <dbReference type="ChEBI" id="CHEBI:61715"/>
        <dbReference type="EC" id="1.17.99.9"/>
    </reaction>
</comment>
<dbReference type="EMBL" id="JALP01000123">
    <property type="protein sequence ID" value="THG90723.1"/>
    <property type="molecule type" value="Genomic_DNA"/>
</dbReference>
<feature type="transmembrane region" description="Helical" evidence="11">
    <location>
        <begin position="7"/>
        <end position="24"/>
    </location>
</feature>
<dbReference type="EC" id="1.17.99.9" evidence="11"/>
<dbReference type="Proteomes" id="UP000002754">
    <property type="component" value="Unassembled WGS sequence"/>
</dbReference>
<dbReference type="Pfam" id="PF02628">
    <property type="entry name" value="COX15-CtaA"/>
    <property type="match status" value="1"/>
</dbReference>
<keyword evidence="14" id="KW-1185">Reference proteome</keyword>
<feature type="transmembrane region" description="Helical" evidence="11">
    <location>
        <begin position="240"/>
        <end position="264"/>
    </location>
</feature>
<dbReference type="PANTHER" id="PTHR35457:SF1">
    <property type="entry name" value="HEME A SYNTHASE"/>
    <property type="match status" value="1"/>
</dbReference>
<comment type="pathway">
    <text evidence="11">Porphyrin-containing compound metabolism; heme A biosynthesis; heme A from heme O: step 1/1.</text>
</comment>
<evidence type="ECO:0000256" key="3">
    <source>
        <dbReference type="ARBA" id="ARBA00022692"/>
    </source>
</evidence>
<comment type="cofactor">
    <cofactor evidence="11">
        <name>heme b</name>
        <dbReference type="ChEBI" id="CHEBI:60344"/>
    </cofactor>
</comment>
<comment type="similarity">
    <text evidence="11">Belongs to the COX15/CtaA family. Type 1 subfamily.</text>
</comment>
<keyword evidence="2 11" id="KW-1003">Cell membrane</keyword>
<proteinExistence type="inferred from homology"/>
<dbReference type="HAMAP" id="MF_01664">
    <property type="entry name" value="HemeA_synth_type1"/>
    <property type="match status" value="1"/>
</dbReference>
<dbReference type="STRING" id="1218173.BALCAV_0201820"/>
<dbReference type="InterPro" id="IPR003780">
    <property type="entry name" value="COX15/CtaA_fam"/>
</dbReference>
<sequence>MHKALKFYGIITSIGVLIVLLQGATVTKTDSGEGCGATWPLCFGEVIPTSPEIETIIEYSHRIVAGLVGIMILILAMWSWKKLSHIREARLFAMLAFILIVFQGLLGAGAVVFGQSHAILALHFGISAMSLASVVILTILAFEDNPKGIRIAPKVTKGFKYYVFFVLSYCYAVIYSGAYVKHTEATLACSGFPQCNGMWFPGLEGPIGSHYFHRVVGMLLFAFLVILMIWTIAKYRQHLVLLWSSILSVLLVLLQIISGVSVVFTQNSLTVGLMHALIVSLLFTTLSYMMLILTREKSIK</sequence>
<keyword evidence="6 11" id="KW-0560">Oxidoreductase</keyword>
<evidence type="ECO:0000256" key="2">
    <source>
        <dbReference type="ARBA" id="ARBA00022475"/>
    </source>
</evidence>
<dbReference type="Proteomes" id="UP000297014">
    <property type="component" value="Unassembled WGS sequence"/>
</dbReference>
<dbReference type="PANTHER" id="PTHR35457">
    <property type="entry name" value="HEME A SYNTHASE"/>
    <property type="match status" value="1"/>
</dbReference>
<comment type="caution">
    <text evidence="12">The sequence shown here is derived from an EMBL/GenBank/DDBJ whole genome shotgun (WGS) entry which is preliminary data.</text>
</comment>
<keyword evidence="4 11" id="KW-0479">Metal-binding</keyword>
<name>A0A094WM75_ALKAL</name>
<feature type="transmembrane region" description="Helical" evidence="11">
    <location>
        <begin position="211"/>
        <end position="233"/>
    </location>
</feature>
<feature type="binding site" description="axial binding residue" evidence="11">
    <location>
        <position position="275"/>
    </location>
    <ligand>
        <name>heme</name>
        <dbReference type="ChEBI" id="CHEBI:30413"/>
    </ligand>
    <ligandPart>
        <name>Fe</name>
        <dbReference type="ChEBI" id="CHEBI:18248"/>
    </ligandPart>
</feature>
<gene>
    <name evidence="11" type="primary">ctaA</name>
    <name evidence="13" type="ORF">AJ85_09130</name>
    <name evidence="12" type="ORF">BALCAV_0201820</name>
</gene>
<comment type="function">
    <text evidence="11">Catalyzes the conversion of heme O to heme A by two successive hydroxylations of the methyl group at C8. The first hydroxylation forms heme I, the second hydroxylation results in an unstable dihydroxymethyl group, which spontaneously dehydrates, resulting in the formyl group of heme A.</text>
</comment>
<evidence type="ECO:0000256" key="6">
    <source>
        <dbReference type="ARBA" id="ARBA00023002"/>
    </source>
</evidence>
<protein>
    <recommendedName>
        <fullName evidence="11">Heme A synthase</fullName>
        <shortName evidence="11">HAS</shortName>
        <ecNumber evidence="11">1.17.99.9</ecNumber>
    </recommendedName>
    <alternativeName>
        <fullName evidence="11">Cytochrome aa3-controlling protein</fullName>
    </alternativeName>
</protein>
<accession>A0A094WM75</accession>
<dbReference type="GO" id="GO:0005886">
    <property type="term" value="C:plasma membrane"/>
    <property type="evidence" value="ECO:0007669"/>
    <property type="project" value="UniProtKB-SubCell"/>
</dbReference>
<dbReference type="InterPro" id="IPR023755">
    <property type="entry name" value="HemeA_Synthase_type1"/>
</dbReference>
<dbReference type="RefSeq" id="WP_003321087.1">
    <property type="nucleotide sequence ID" value="NZ_ALPT02000004.1"/>
</dbReference>
<feature type="transmembrane region" description="Helical" evidence="11">
    <location>
        <begin position="92"/>
        <end position="113"/>
    </location>
</feature>
<reference evidence="12 14" key="1">
    <citation type="journal article" date="2014" name="Genome Announc.">
        <title>Draft Genome Sequence of Bacillus alcalophilus AV1934, a Classic Alkaliphile Isolated from Human Feces in 1934.</title>
        <authorList>
            <person name="Attie O."/>
            <person name="Jayaprakash A."/>
            <person name="Shah H."/>
            <person name="Paulsen I.T."/>
            <person name="Morino M."/>
            <person name="Takahashi Y."/>
            <person name="Narumi I."/>
            <person name="Sachidanandam R."/>
            <person name="Satoh K."/>
            <person name="Ito M."/>
            <person name="Krulwich T.A."/>
        </authorList>
    </citation>
    <scope>NUCLEOTIDE SEQUENCE [LARGE SCALE GENOMIC DNA]</scope>
    <source>
        <strain evidence="12 14">AV1934</strain>
    </source>
</reference>
<evidence type="ECO:0000256" key="9">
    <source>
        <dbReference type="ARBA" id="ARBA00023136"/>
    </source>
</evidence>
<dbReference type="eggNOG" id="COG1612">
    <property type="taxonomic scope" value="Bacteria"/>
</dbReference>
<evidence type="ECO:0000256" key="11">
    <source>
        <dbReference type="HAMAP-Rule" id="MF_01664"/>
    </source>
</evidence>
<dbReference type="EMBL" id="ALPT02000004">
    <property type="protein sequence ID" value="KGA98839.1"/>
    <property type="molecule type" value="Genomic_DNA"/>
</dbReference>
<comment type="subcellular location">
    <subcellularLocation>
        <location evidence="11">Cell membrane</location>
        <topology evidence="11">Multi-pass membrane protein</topology>
    </subcellularLocation>
    <subcellularLocation>
        <location evidence="1">Membrane</location>
        <topology evidence="1">Multi-pass membrane protein</topology>
    </subcellularLocation>
</comment>
<reference evidence="13 15" key="2">
    <citation type="submission" date="2014-01" db="EMBL/GenBank/DDBJ databases">
        <title>Draft genome sequencing of Bacillus alcalophilus CGMCC 1.3604.</title>
        <authorList>
            <person name="Yang J."/>
            <person name="Diao L."/>
            <person name="Yang S."/>
        </authorList>
    </citation>
    <scope>NUCLEOTIDE SEQUENCE [LARGE SCALE GENOMIC DNA]</scope>
    <source>
        <strain evidence="13 15">CGMCC 1.3604</strain>
    </source>
</reference>
<evidence type="ECO:0000256" key="4">
    <source>
        <dbReference type="ARBA" id="ARBA00022723"/>
    </source>
</evidence>
<evidence type="ECO:0000256" key="7">
    <source>
        <dbReference type="ARBA" id="ARBA00023004"/>
    </source>
</evidence>
<dbReference type="UniPathway" id="UPA00269">
    <property type="reaction ID" value="UER00713"/>
</dbReference>
<keyword evidence="7 11" id="KW-0408">Iron</keyword>
<feature type="transmembrane region" description="Helical" evidence="11">
    <location>
        <begin position="270"/>
        <end position="293"/>
    </location>
</feature>
<evidence type="ECO:0000256" key="1">
    <source>
        <dbReference type="ARBA" id="ARBA00004141"/>
    </source>
</evidence>
<keyword evidence="8 11" id="KW-0350">Heme biosynthesis</keyword>
<comment type="subunit">
    <text evidence="11">Interacts with CtaB.</text>
</comment>
<dbReference type="GO" id="GO:0046872">
    <property type="term" value="F:metal ion binding"/>
    <property type="evidence" value="ECO:0007669"/>
    <property type="project" value="UniProtKB-KW"/>
</dbReference>
<feature type="transmembrane region" description="Helical" evidence="11">
    <location>
        <begin position="59"/>
        <end position="80"/>
    </location>
</feature>